<name>A0A8S2T4A0_9BILA</name>
<proteinExistence type="predicted"/>
<dbReference type="EMBL" id="CAJOBH010027633">
    <property type="protein sequence ID" value="CAF4259477.1"/>
    <property type="molecule type" value="Genomic_DNA"/>
</dbReference>
<evidence type="ECO:0000313" key="1">
    <source>
        <dbReference type="EMBL" id="CAF4259477.1"/>
    </source>
</evidence>
<evidence type="ECO:0000313" key="2">
    <source>
        <dbReference type="Proteomes" id="UP000681967"/>
    </source>
</evidence>
<organism evidence="1 2">
    <name type="scientific">Rotaria magnacalcarata</name>
    <dbReference type="NCBI Taxonomy" id="392030"/>
    <lineage>
        <taxon>Eukaryota</taxon>
        <taxon>Metazoa</taxon>
        <taxon>Spiralia</taxon>
        <taxon>Gnathifera</taxon>
        <taxon>Rotifera</taxon>
        <taxon>Eurotatoria</taxon>
        <taxon>Bdelloidea</taxon>
        <taxon>Philodinida</taxon>
        <taxon>Philodinidae</taxon>
        <taxon>Rotaria</taxon>
    </lineage>
</organism>
<protein>
    <recommendedName>
        <fullName evidence="3">Cell division cycle protein 123 homolog</fullName>
    </recommendedName>
</protein>
<evidence type="ECO:0008006" key="3">
    <source>
        <dbReference type="Google" id="ProtNLM"/>
    </source>
</evidence>
<reference evidence="1" key="1">
    <citation type="submission" date="2021-02" db="EMBL/GenBank/DDBJ databases">
        <authorList>
            <person name="Nowell W R."/>
        </authorList>
    </citation>
    <scope>NUCLEOTIDE SEQUENCE</scope>
</reference>
<dbReference type="InterPro" id="IPR009772">
    <property type="entry name" value="CDC123"/>
</dbReference>
<sequence length="255" mass="30001">MHTWFNDDQEEKQWYEQIKERLQKTIDQAFPDTKNFFAKTSSRSAKDTCIFKEDFLQIYRSELSKFPDTLQENSRITALLTAAFLSLCVTSASDVLSMFIISERIYQDMLLATEAQNTTDSLFKENIILRPFVPIDVDMEFRDNILEKILSFFNDIVRIKLNQYKPNSYVIDFALRKGDDESVNSMNVWVIELNPFMETTDGALFSWQHERDVLEGQANENKDKTLFRITERVRPGSWTMLPISIRQWIKNESDL</sequence>
<dbReference type="Pfam" id="PF07065">
    <property type="entry name" value="D123"/>
    <property type="match status" value="1"/>
</dbReference>
<accession>A0A8S2T4A0</accession>
<dbReference type="Proteomes" id="UP000681967">
    <property type="component" value="Unassembled WGS sequence"/>
</dbReference>
<dbReference type="AlphaFoldDB" id="A0A8S2T4A0"/>
<comment type="caution">
    <text evidence="1">The sequence shown here is derived from an EMBL/GenBank/DDBJ whole genome shotgun (WGS) entry which is preliminary data.</text>
</comment>
<gene>
    <name evidence="1" type="ORF">BYL167_LOCUS25869</name>
</gene>